<dbReference type="InterPro" id="IPR002902">
    <property type="entry name" value="GNK2"/>
</dbReference>
<comment type="caution">
    <text evidence="13">The sequence shown here is derived from an EMBL/GenBank/DDBJ whole genome shotgun (WGS) entry which is preliminary data.</text>
</comment>
<keyword evidence="10" id="KW-0472">Membrane</keyword>
<evidence type="ECO:0000256" key="4">
    <source>
        <dbReference type="ARBA" id="ARBA00022737"/>
    </source>
</evidence>
<evidence type="ECO:0000256" key="10">
    <source>
        <dbReference type="SAM" id="Phobius"/>
    </source>
</evidence>
<feature type="domain" description="Gnk2-homologous" evidence="12">
    <location>
        <begin position="32"/>
        <end position="134"/>
    </location>
</feature>
<keyword evidence="3 11" id="KW-0732">Signal</keyword>
<evidence type="ECO:0000256" key="5">
    <source>
        <dbReference type="ARBA" id="ARBA00022741"/>
    </source>
</evidence>
<gene>
    <name evidence="13" type="primary">CRK3_4</name>
    <name evidence="13" type="ORF">CFP56_036350</name>
</gene>
<evidence type="ECO:0000313" key="13">
    <source>
        <dbReference type="EMBL" id="KAK7822537.1"/>
    </source>
</evidence>
<proteinExistence type="predicted"/>
<dbReference type="GO" id="GO:0004674">
    <property type="term" value="F:protein serine/threonine kinase activity"/>
    <property type="evidence" value="ECO:0007669"/>
    <property type="project" value="UniProtKB-KW"/>
</dbReference>
<sequence>MTNPHRNMDMALKLTFTWWLWWLRLGVADPQINLLNSGCSQYNVSDVSNFYTNLNATFSDLRTQLNNNKYFATAQQVKGSESAYTLVQCRNYLSNADCLACFTAAVSQIRNCSAANGARVIYDGCFLRYESNIFFDQTTLPGNQGYCGNRTASQPLAFSTAADGLLKDLQVATPRINGFFAASKREVVDSSGNATVYAVAQCVETATESGCQNCLNVASNNIQACVPNGDGRAVDAGCFLRYSDKPFFADNQTTDINSFLGNGGSSNKNAIIGGVVGGGGALLITALFVFFIMIRRSKEVRRGDILGATELRGPVNYKYNDLKSATKNFCEENKLGEGGFGDVYKAWKLYENNKHSELVDETLNPEEYIAEEVKKMVEIALMCTQSSASVRPSMSEVVVLLKGKGSMENRPPTKPGYVNTDRKICGDTSTSTGSSTSNATASISQRPAR</sequence>
<organism evidence="13 14">
    <name type="scientific">Quercus suber</name>
    <name type="common">Cork oak</name>
    <dbReference type="NCBI Taxonomy" id="58331"/>
    <lineage>
        <taxon>Eukaryota</taxon>
        <taxon>Viridiplantae</taxon>
        <taxon>Streptophyta</taxon>
        <taxon>Embryophyta</taxon>
        <taxon>Tracheophyta</taxon>
        <taxon>Spermatophyta</taxon>
        <taxon>Magnoliopsida</taxon>
        <taxon>eudicotyledons</taxon>
        <taxon>Gunneridae</taxon>
        <taxon>Pentapetalae</taxon>
        <taxon>rosids</taxon>
        <taxon>fabids</taxon>
        <taxon>Fagales</taxon>
        <taxon>Fagaceae</taxon>
        <taxon>Quercus</taxon>
    </lineage>
</organism>
<evidence type="ECO:0000259" key="12">
    <source>
        <dbReference type="PROSITE" id="PS51473"/>
    </source>
</evidence>
<dbReference type="PANTHER" id="PTHR47973">
    <property type="entry name" value="CYSTEINE-RICH RECEPTOR-LIKE PROTEIN KINASE 3"/>
    <property type="match status" value="1"/>
</dbReference>
<dbReference type="SUPFAM" id="SSF56112">
    <property type="entry name" value="Protein kinase-like (PK-like)"/>
    <property type="match status" value="1"/>
</dbReference>
<reference evidence="13 14" key="1">
    <citation type="journal article" date="2018" name="Sci. Data">
        <title>The draft genome sequence of cork oak.</title>
        <authorList>
            <person name="Ramos A.M."/>
            <person name="Usie A."/>
            <person name="Barbosa P."/>
            <person name="Barros P.M."/>
            <person name="Capote T."/>
            <person name="Chaves I."/>
            <person name="Simoes F."/>
            <person name="Abreu I."/>
            <person name="Carrasquinho I."/>
            <person name="Faro C."/>
            <person name="Guimaraes J.B."/>
            <person name="Mendonca D."/>
            <person name="Nobrega F."/>
            <person name="Rodrigues L."/>
            <person name="Saibo N.J.M."/>
            <person name="Varela M.C."/>
            <person name="Egas C."/>
            <person name="Matos J."/>
            <person name="Miguel C.M."/>
            <person name="Oliveira M.M."/>
            <person name="Ricardo C.P."/>
            <person name="Goncalves S."/>
        </authorList>
    </citation>
    <scope>NUCLEOTIDE SEQUENCE [LARGE SCALE GENOMIC DNA]</scope>
    <source>
        <strain evidence="14">cv. HL8</strain>
    </source>
</reference>
<keyword evidence="7" id="KW-0067">ATP-binding</keyword>
<name>A0AAW0J7G7_QUESU</name>
<feature type="region of interest" description="Disordered" evidence="9">
    <location>
        <begin position="406"/>
        <end position="449"/>
    </location>
</feature>
<feature type="domain" description="Gnk2-homologous" evidence="12">
    <location>
        <begin position="140"/>
        <end position="247"/>
    </location>
</feature>
<keyword evidence="5" id="KW-0547">Nucleotide-binding</keyword>
<keyword evidence="8" id="KW-0675">Receptor</keyword>
<dbReference type="EMBL" id="PKMF04000663">
    <property type="protein sequence ID" value="KAK7822537.1"/>
    <property type="molecule type" value="Genomic_DNA"/>
</dbReference>
<evidence type="ECO:0000313" key="14">
    <source>
        <dbReference type="Proteomes" id="UP000237347"/>
    </source>
</evidence>
<evidence type="ECO:0000256" key="11">
    <source>
        <dbReference type="SAM" id="SignalP"/>
    </source>
</evidence>
<dbReference type="AlphaFoldDB" id="A0AAW0J7G7"/>
<dbReference type="Pfam" id="PF01657">
    <property type="entry name" value="Stress-antifung"/>
    <property type="match status" value="2"/>
</dbReference>
<feature type="transmembrane region" description="Helical" evidence="10">
    <location>
        <begin position="270"/>
        <end position="294"/>
    </location>
</feature>
<evidence type="ECO:0000256" key="3">
    <source>
        <dbReference type="ARBA" id="ARBA00022729"/>
    </source>
</evidence>
<accession>A0AAW0J7G7</accession>
<dbReference type="Proteomes" id="UP000237347">
    <property type="component" value="Unassembled WGS sequence"/>
</dbReference>
<dbReference type="InterPro" id="IPR038408">
    <property type="entry name" value="GNK2_sf"/>
</dbReference>
<feature type="chain" id="PRO_5043911876" evidence="11">
    <location>
        <begin position="29"/>
        <end position="449"/>
    </location>
</feature>
<protein>
    <submittedName>
        <fullName evidence="13">Cysteine-rich receptor-like protein kinase 3</fullName>
    </submittedName>
</protein>
<dbReference type="FunFam" id="3.30.430.20:FF:000017">
    <property type="entry name" value="Cysteine-rich receptor-like protein kinase 2"/>
    <property type="match status" value="1"/>
</dbReference>
<dbReference type="CDD" id="cd23509">
    <property type="entry name" value="Gnk2-like"/>
    <property type="match status" value="2"/>
</dbReference>
<evidence type="ECO:0000256" key="8">
    <source>
        <dbReference type="ARBA" id="ARBA00023170"/>
    </source>
</evidence>
<feature type="signal peptide" evidence="11">
    <location>
        <begin position="1"/>
        <end position="28"/>
    </location>
</feature>
<dbReference type="GO" id="GO:0005524">
    <property type="term" value="F:ATP binding"/>
    <property type="evidence" value="ECO:0007669"/>
    <property type="project" value="UniProtKB-KW"/>
</dbReference>
<keyword evidence="6" id="KW-0418">Kinase</keyword>
<keyword evidence="2" id="KW-0808">Transferase</keyword>
<dbReference type="PROSITE" id="PS51473">
    <property type="entry name" value="GNK2"/>
    <property type="match status" value="2"/>
</dbReference>
<keyword evidence="4" id="KW-0677">Repeat</keyword>
<evidence type="ECO:0000256" key="2">
    <source>
        <dbReference type="ARBA" id="ARBA00022679"/>
    </source>
</evidence>
<evidence type="ECO:0000256" key="6">
    <source>
        <dbReference type="ARBA" id="ARBA00022777"/>
    </source>
</evidence>
<keyword evidence="1" id="KW-0723">Serine/threonine-protein kinase</keyword>
<dbReference type="FunFam" id="3.30.430.20:FF:000014">
    <property type="entry name" value="Cysteine-rich receptor-like protein kinase 2"/>
    <property type="match status" value="1"/>
</dbReference>
<evidence type="ECO:0000256" key="1">
    <source>
        <dbReference type="ARBA" id="ARBA00022527"/>
    </source>
</evidence>
<keyword evidence="10" id="KW-1133">Transmembrane helix</keyword>
<evidence type="ECO:0000256" key="7">
    <source>
        <dbReference type="ARBA" id="ARBA00022840"/>
    </source>
</evidence>
<dbReference type="InterPro" id="IPR011009">
    <property type="entry name" value="Kinase-like_dom_sf"/>
</dbReference>
<keyword evidence="10" id="KW-0812">Transmembrane</keyword>
<keyword evidence="14" id="KW-1185">Reference proteome</keyword>
<dbReference type="InterPro" id="IPR052059">
    <property type="entry name" value="CR_Ser/Thr_kinase"/>
</dbReference>
<feature type="compositionally biased region" description="Low complexity" evidence="9">
    <location>
        <begin position="428"/>
        <end position="449"/>
    </location>
</feature>
<dbReference type="Gene3D" id="3.30.200.20">
    <property type="entry name" value="Phosphorylase Kinase, domain 1"/>
    <property type="match status" value="1"/>
</dbReference>
<dbReference type="Gene3D" id="3.30.430.20">
    <property type="entry name" value="Gnk2 domain, C-X8-C-X2-C motif"/>
    <property type="match status" value="2"/>
</dbReference>
<evidence type="ECO:0000256" key="9">
    <source>
        <dbReference type="SAM" id="MobiDB-lite"/>
    </source>
</evidence>